<accession>A0ACC2U5B2</accession>
<dbReference type="EMBL" id="QTSX02001455">
    <property type="protein sequence ID" value="KAJ9081856.1"/>
    <property type="molecule type" value="Genomic_DNA"/>
</dbReference>
<keyword evidence="2" id="KW-1185">Reference proteome</keyword>
<evidence type="ECO:0000313" key="1">
    <source>
        <dbReference type="EMBL" id="KAJ9081856.1"/>
    </source>
</evidence>
<proteinExistence type="predicted"/>
<reference evidence="1" key="1">
    <citation type="submission" date="2022-04" db="EMBL/GenBank/DDBJ databases">
        <title>Genome of the entomopathogenic fungus Entomophthora muscae.</title>
        <authorList>
            <person name="Elya C."/>
            <person name="Lovett B.R."/>
            <person name="Lee E."/>
            <person name="Macias A.M."/>
            <person name="Hajek A.E."/>
            <person name="De Bivort B.L."/>
            <person name="Kasson M.T."/>
            <person name="De Fine Licht H.H."/>
            <person name="Stajich J.E."/>
        </authorList>
    </citation>
    <scope>NUCLEOTIDE SEQUENCE</scope>
    <source>
        <strain evidence="1">Berkeley</strain>
    </source>
</reference>
<comment type="caution">
    <text evidence="1">The sequence shown here is derived from an EMBL/GenBank/DDBJ whole genome shotgun (WGS) entry which is preliminary data.</text>
</comment>
<organism evidence="1 2">
    <name type="scientific">Entomophthora muscae</name>
    <dbReference type="NCBI Taxonomy" id="34485"/>
    <lineage>
        <taxon>Eukaryota</taxon>
        <taxon>Fungi</taxon>
        <taxon>Fungi incertae sedis</taxon>
        <taxon>Zoopagomycota</taxon>
        <taxon>Entomophthoromycotina</taxon>
        <taxon>Entomophthoromycetes</taxon>
        <taxon>Entomophthorales</taxon>
        <taxon>Entomophthoraceae</taxon>
        <taxon>Entomophthora</taxon>
    </lineage>
</organism>
<name>A0ACC2U5B2_9FUNG</name>
<protein>
    <submittedName>
        <fullName evidence="1">Uncharacterized protein</fullName>
    </submittedName>
</protein>
<sequence>MVVGMLDIEEKKIEIPAQIHRYIIGPNGTTLERIVGPRGEATVAVRFGSEAAGDEKRPRHLFSSDLQKNQVLVRGPKTEVKRVVEELEKQAVEMQDYEKAMSYCTSFTIPVKHSAHVVGKGGANVQRLKDQYDVKIDVESKGAKDDANIKITGLHKNADAAKKEILAMIERLRDQTEERLRVPNQFHSGIIGVKGRYVRRLEDKYSVIIKFPRSSNKSDDDGSDEERPAALVGRDEIYIRGGRKGVADAKAEIMEAVEYERENSFKLTFRVGRRFLPHILGRSGSNINDIKDETNCRIDVENDGDVEAVITLHGTRQGTKEAQTKIMQVVSEIQAKVSQEIQIKNAFHRTLIGPGGSRLRAMVATCQGLSADSPDALPSMVKFPKDKSDTVIVTGEPALVEKICAALTREAQRLDDLVTIKVAIAPEHHSSLIGRGGSTLRSILDKYKVEIHFPHRNAEGEAASTVVISGSEADCNAARADLLERLPSDEHVPLTMRQAFFLSATGRCNTRKLKHEFSVTAEFPKVPTPDFVSQGDAAARIDDESSHIACKAACITDESEVQLVLKGAKPALEKAAAFIKKQLVAVKDCSTVLRLYVPASSHRLIVGRQGSTVNQIRAESGCEVELPSTNTKRRPEASQFADGVAIVIIGSADGTEYAKKKILEIVGSSKSRN</sequence>
<evidence type="ECO:0000313" key="2">
    <source>
        <dbReference type="Proteomes" id="UP001165960"/>
    </source>
</evidence>
<gene>
    <name evidence="1" type="ORF">DSO57_1010528</name>
</gene>
<dbReference type="Proteomes" id="UP001165960">
    <property type="component" value="Unassembled WGS sequence"/>
</dbReference>